<dbReference type="EMBL" id="CP027665">
    <property type="protein sequence ID" value="AVO37828.1"/>
    <property type="molecule type" value="Genomic_DNA"/>
</dbReference>
<keyword evidence="1" id="KW-0732">Signal</keyword>
<dbReference type="RefSeq" id="WP_106472146.1">
    <property type="nucleotide sequence ID" value="NZ_CP027665.1"/>
</dbReference>
<dbReference type="KEGG" id="thas:C6Y53_09020"/>
<feature type="chain" id="PRO_5015409988" description="Secreted protein" evidence="1">
    <location>
        <begin position="24"/>
        <end position="122"/>
    </location>
</feature>
<feature type="signal peptide" evidence="1">
    <location>
        <begin position="1"/>
        <end position="23"/>
    </location>
</feature>
<keyword evidence="3" id="KW-1185">Reference proteome</keyword>
<gene>
    <name evidence="2" type="ORF">C6Y53_09020</name>
</gene>
<evidence type="ECO:0008006" key="4">
    <source>
        <dbReference type="Google" id="ProtNLM"/>
    </source>
</evidence>
<sequence length="122" mass="13576">MTRYRHLLPACLAAALPALSAAADPPVVEKAQVRERGGGWRFDVTLRHPDTGWEHYADGWRVLDINGVELGMRVLHHPHETEQPFTRSLDGVVLPRGVTRVQVQARCSVDGWAEPPVAVDLR</sequence>
<accession>A0A2S0MPN5</accession>
<proteinExistence type="predicted"/>
<organism evidence="2 3">
    <name type="scientific">Pukyongiella litopenaei</name>
    <dbReference type="NCBI Taxonomy" id="2605946"/>
    <lineage>
        <taxon>Bacteria</taxon>
        <taxon>Pseudomonadati</taxon>
        <taxon>Pseudomonadota</taxon>
        <taxon>Alphaproteobacteria</taxon>
        <taxon>Rhodobacterales</taxon>
        <taxon>Paracoccaceae</taxon>
        <taxon>Pukyongiella</taxon>
    </lineage>
</organism>
<dbReference type="AlphaFoldDB" id="A0A2S0MPN5"/>
<reference evidence="3" key="1">
    <citation type="submission" date="2018-03" db="EMBL/GenBank/DDBJ databases">
        <title>Genomic analysis of the strain SH-1 isolated from shrimp intestine.</title>
        <authorList>
            <person name="Kim Y.-S."/>
            <person name="Kim S.-E."/>
            <person name="Kim K.-H."/>
        </authorList>
    </citation>
    <scope>NUCLEOTIDE SEQUENCE [LARGE SCALE GENOMIC DNA]</scope>
    <source>
        <strain evidence="3">SH-1</strain>
    </source>
</reference>
<protein>
    <recommendedName>
        <fullName evidence="4">Secreted protein</fullName>
    </recommendedName>
</protein>
<name>A0A2S0MPN5_9RHOB</name>
<evidence type="ECO:0000313" key="3">
    <source>
        <dbReference type="Proteomes" id="UP000237655"/>
    </source>
</evidence>
<evidence type="ECO:0000313" key="2">
    <source>
        <dbReference type="EMBL" id="AVO37828.1"/>
    </source>
</evidence>
<dbReference type="Proteomes" id="UP000237655">
    <property type="component" value="Chromosome"/>
</dbReference>
<evidence type="ECO:0000256" key="1">
    <source>
        <dbReference type="SAM" id="SignalP"/>
    </source>
</evidence>